<keyword evidence="6 7" id="KW-0472">Membrane</keyword>
<evidence type="ECO:0000256" key="6">
    <source>
        <dbReference type="ARBA" id="ARBA00023136"/>
    </source>
</evidence>
<proteinExistence type="inferred from homology"/>
<reference evidence="9 10" key="2">
    <citation type="submission" date="2018-03" db="EMBL/GenBank/DDBJ databases">
        <title>The ancient ancestry and fast evolution of plastids.</title>
        <authorList>
            <person name="Moore K.R."/>
            <person name="Magnabosco C."/>
            <person name="Momper L."/>
            <person name="Gold D.A."/>
            <person name="Bosak T."/>
            <person name="Fournier G.P."/>
        </authorList>
    </citation>
    <scope>NUCLEOTIDE SEQUENCE [LARGE SCALE GENOMIC DNA]</scope>
    <source>
        <strain evidence="9 10">ULC007</strain>
    </source>
</reference>
<evidence type="ECO:0000256" key="3">
    <source>
        <dbReference type="ARBA" id="ARBA00022475"/>
    </source>
</evidence>
<dbReference type="InterPro" id="IPR051311">
    <property type="entry name" value="DedA_domain"/>
</dbReference>
<gene>
    <name evidence="9" type="ORF">C7B65_24215</name>
</gene>
<dbReference type="RefSeq" id="WP_073075041.1">
    <property type="nucleotide sequence ID" value="NZ_MPPI01000057.1"/>
</dbReference>
<accession>A0A2T1D4V8</accession>
<keyword evidence="5 7" id="KW-1133">Transmembrane helix</keyword>
<organism evidence="9 10">
    <name type="scientific">Phormidesmis priestleyi ULC007</name>
    <dbReference type="NCBI Taxonomy" id="1920490"/>
    <lineage>
        <taxon>Bacteria</taxon>
        <taxon>Bacillati</taxon>
        <taxon>Cyanobacteriota</taxon>
        <taxon>Cyanophyceae</taxon>
        <taxon>Leptolyngbyales</taxon>
        <taxon>Leptolyngbyaceae</taxon>
        <taxon>Phormidesmis</taxon>
    </lineage>
</organism>
<dbReference type="GO" id="GO:0005886">
    <property type="term" value="C:plasma membrane"/>
    <property type="evidence" value="ECO:0007669"/>
    <property type="project" value="UniProtKB-SubCell"/>
</dbReference>
<dbReference type="PANTHER" id="PTHR42709">
    <property type="entry name" value="ALKALINE PHOSPHATASE LIKE PROTEIN"/>
    <property type="match status" value="1"/>
</dbReference>
<feature type="transmembrane region" description="Helical" evidence="7">
    <location>
        <begin position="12"/>
        <end position="30"/>
    </location>
</feature>
<evidence type="ECO:0000256" key="2">
    <source>
        <dbReference type="ARBA" id="ARBA00010792"/>
    </source>
</evidence>
<comment type="subcellular location">
    <subcellularLocation>
        <location evidence="1">Cell membrane</location>
        <topology evidence="1">Multi-pass membrane protein</topology>
    </subcellularLocation>
</comment>
<keyword evidence="4 7" id="KW-0812">Transmembrane</keyword>
<evidence type="ECO:0000256" key="7">
    <source>
        <dbReference type="SAM" id="Phobius"/>
    </source>
</evidence>
<dbReference type="OrthoDB" id="9813426at2"/>
<evidence type="ECO:0000259" key="8">
    <source>
        <dbReference type="Pfam" id="PF09335"/>
    </source>
</evidence>
<sequence>MVEWITNTMSALGYWGIGLLMFLENLFPPIPSELIMPLAGFTVSKGQMNFQYAVLAGVLGALLGALPWYYAGKLVGEERLAAIADRYGKWFGISGADIDKANRWFYRHGNKAVLLGRLVPGIRTLISLPAGISEMRLAPFLVYSTIGTTIWTTILTYAGYLLGEHYDRVDDYLAPVSKIVLGGLIVALGVWLVRRKQTQRLK</sequence>
<comment type="similarity">
    <text evidence="2">Belongs to the DedA family.</text>
</comment>
<feature type="domain" description="VTT" evidence="8">
    <location>
        <begin position="30"/>
        <end position="161"/>
    </location>
</feature>
<reference evidence="9 10" key="1">
    <citation type="submission" date="2018-02" db="EMBL/GenBank/DDBJ databases">
        <authorList>
            <person name="Cohen D.B."/>
            <person name="Kent A.D."/>
        </authorList>
    </citation>
    <scope>NUCLEOTIDE SEQUENCE [LARGE SCALE GENOMIC DNA]</scope>
    <source>
        <strain evidence="9 10">ULC007</strain>
    </source>
</reference>
<name>A0A2T1D4V8_9CYAN</name>
<evidence type="ECO:0000256" key="4">
    <source>
        <dbReference type="ARBA" id="ARBA00022692"/>
    </source>
</evidence>
<dbReference type="Proteomes" id="UP000238634">
    <property type="component" value="Unassembled WGS sequence"/>
</dbReference>
<evidence type="ECO:0000313" key="10">
    <source>
        <dbReference type="Proteomes" id="UP000238634"/>
    </source>
</evidence>
<dbReference type="PANTHER" id="PTHR42709:SF6">
    <property type="entry name" value="UNDECAPRENYL PHOSPHATE TRANSPORTER A"/>
    <property type="match status" value="1"/>
</dbReference>
<dbReference type="Pfam" id="PF09335">
    <property type="entry name" value="VTT_dom"/>
    <property type="match status" value="1"/>
</dbReference>
<evidence type="ECO:0000313" key="9">
    <source>
        <dbReference type="EMBL" id="PSB15518.1"/>
    </source>
</evidence>
<keyword evidence="3" id="KW-1003">Cell membrane</keyword>
<keyword evidence="10" id="KW-1185">Reference proteome</keyword>
<dbReference type="STRING" id="1920490.GCA_001895925_02894"/>
<feature type="transmembrane region" description="Helical" evidence="7">
    <location>
        <begin position="140"/>
        <end position="160"/>
    </location>
</feature>
<dbReference type="InterPro" id="IPR032816">
    <property type="entry name" value="VTT_dom"/>
</dbReference>
<comment type="caution">
    <text evidence="9">The sequence shown here is derived from an EMBL/GenBank/DDBJ whole genome shotgun (WGS) entry which is preliminary data.</text>
</comment>
<evidence type="ECO:0000256" key="5">
    <source>
        <dbReference type="ARBA" id="ARBA00022989"/>
    </source>
</evidence>
<feature type="transmembrane region" description="Helical" evidence="7">
    <location>
        <begin position="172"/>
        <end position="193"/>
    </location>
</feature>
<dbReference type="EMBL" id="PVWG01000059">
    <property type="protein sequence ID" value="PSB15518.1"/>
    <property type="molecule type" value="Genomic_DNA"/>
</dbReference>
<evidence type="ECO:0000256" key="1">
    <source>
        <dbReference type="ARBA" id="ARBA00004651"/>
    </source>
</evidence>
<protein>
    <submittedName>
        <fullName evidence="9">DedA family protein</fullName>
    </submittedName>
</protein>
<dbReference type="AlphaFoldDB" id="A0A2T1D4V8"/>
<feature type="transmembrane region" description="Helical" evidence="7">
    <location>
        <begin position="50"/>
        <end position="70"/>
    </location>
</feature>